<reference evidence="1" key="1">
    <citation type="journal article" date="2014" name="Front. Microbiol.">
        <title>High frequency of phylogenetically diverse reductive dehalogenase-homologous genes in deep subseafloor sedimentary metagenomes.</title>
        <authorList>
            <person name="Kawai M."/>
            <person name="Futagami T."/>
            <person name="Toyoda A."/>
            <person name="Takaki Y."/>
            <person name="Nishi S."/>
            <person name="Hori S."/>
            <person name="Arai W."/>
            <person name="Tsubouchi T."/>
            <person name="Morono Y."/>
            <person name="Uchiyama I."/>
            <person name="Ito T."/>
            <person name="Fujiyama A."/>
            <person name="Inagaki F."/>
            <person name="Takami H."/>
        </authorList>
    </citation>
    <scope>NUCLEOTIDE SEQUENCE</scope>
    <source>
        <strain evidence="1">Expedition CK06-06</strain>
    </source>
</reference>
<gene>
    <name evidence="1" type="ORF">S01H1_16701</name>
</gene>
<dbReference type="AlphaFoldDB" id="X0RF06"/>
<protein>
    <submittedName>
        <fullName evidence="1">Uncharacterized protein</fullName>
    </submittedName>
</protein>
<evidence type="ECO:0000313" key="1">
    <source>
        <dbReference type="EMBL" id="GAF67348.1"/>
    </source>
</evidence>
<organism evidence="1">
    <name type="scientific">marine sediment metagenome</name>
    <dbReference type="NCBI Taxonomy" id="412755"/>
    <lineage>
        <taxon>unclassified sequences</taxon>
        <taxon>metagenomes</taxon>
        <taxon>ecological metagenomes</taxon>
    </lineage>
</organism>
<proteinExistence type="predicted"/>
<accession>X0RF06</accession>
<comment type="caution">
    <text evidence="1">The sequence shown here is derived from an EMBL/GenBank/DDBJ whole genome shotgun (WGS) entry which is preliminary data.</text>
</comment>
<feature type="non-terminal residue" evidence="1">
    <location>
        <position position="1"/>
    </location>
</feature>
<sequence>SLGYNMTDLRGALFVQATHGDLVEIIGSHKMREDIVRVANGAADIRYRAEYPVWSATLNIRFNAGIISEEEVVQIFSAAGFSCGIGEWRPEKSATGSYGLWDLG</sequence>
<dbReference type="EMBL" id="BARS01008801">
    <property type="protein sequence ID" value="GAF67348.1"/>
    <property type="molecule type" value="Genomic_DNA"/>
</dbReference>
<name>X0RF06_9ZZZZ</name>